<feature type="signal peptide" evidence="1">
    <location>
        <begin position="1"/>
        <end position="21"/>
    </location>
</feature>
<dbReference type="Pfam" id="PF18962">
    <property type="entry name" value="Por_Secre_tail"/>
    <property type="match status" value="1"/>
</dbReference>
<evidence type="ECO:0000313" key="3">
    <source>
        <dbReference type="EMBL" id="QWG04917.1"/>
    </source>
</evidence>
<keyword evidence="1" id="KW-0732">Signal</keyword>
<keyword evidence="4" id="KW-1185">Reference proteome</keyword>
<dbReference type="EMBL" id="CP076133">
    <property type="protein sequence ID" value="QWG04917.1"/>
    <property type="molecule type" value="Genomic_DNA"/>
</dbReference>
<dbReference type="Proteomes" id="UP000678679">
    <property type="component" value="Chromosome 2"/>
</dbReference>
<dbReference type="AlphaFoldDB" id="A0AAX1NBN7"/>
<evidence type="ECO:0000259" key="2">
    <source>
        <dbReference type="Pfam" id="PF18962"/>
    </source>
</evidence>
<gene>
    <name evidence="3" type="ORF">KMW28_21070</name>
</gene>
<feature type="domain" description="Secretion system C-terminal sorting" evidence="2">
    <location>
        <begin position="243"/>
        <end position="313"/>
    </location>
</feature>
<proteinExistence type="predicted"/>
<protein>
    <submittedName>
        <fullName evidence="3">T9SS type A sorting domain-containing protein</fullName>
    </submittedName>
</protein>
<dbReference type="InterPro" id="IPR026444">
    <property type="entry name" value="Secre_tail"/>
</dbReference>
<feature type="chain" id="PRO_5043959689" evidence="1">
    <location>
        <begin position="22"/>
        <end position="314"/>
    </location>
</feature>
<organism evidence="3 4">
    <name type="scientific">Flammeovirga yaeyamensis</name>
    <dbReference type="NCBI Taxonomy" id="367791"/>
    <lineage>
        <taxon>Bacteria</taxon>
        <taxon>Pseudomonadati</taxon>
        <taxon>Bacteroidota</taxon>
        <taxon>Cytophagia</taxon>
        <taxon>Cytophagales</taxon>
        <taxon>Flammeovirgaceae</taxon>
        <taxon>Flammeovirga</taxon>
    </lineage>
</organism>
<dbReference type="RefSeq" id="WP_169662384.1">
    <property type="nucleotide sequence ID" value="NZ_CP076133.1"/>
</dbReference>
<dbReference type="NCBIfam" id="TIGR04183">
    <property type="entry name" value="Por_Secre_tail"/>
    <property type="match status" value="1"/>
</dbReference>
<reference evidence="3 4" key="1">
    <citation type="submission" date="2021-05" db="EMBL/GenBank/DDBJ databases">
        <title>Comparative genomic studies on the polysaccharide-degrading batcterial strains of the Flammeovirga genus.</title>
        <authorList>
            <person name="Zewei F."/>
            <person name="Zheng Z."/>
            <person name="Yu L."/>
            <person name="Ruyue G."/>
            <person name="Yanhong M."/>
            <person name="Yuanyuan C."/>
            <person name="Jingyan G."/>
            <person name="Wenjun H."/>
        </authorList>
    </citation>
    <scope>NUCLEOTIDE SEQUENCE [LARGE SCALE GENOMIC DNA]</scope>
    <source>
        <strain evidence="3 4">NBRC:100898</strain>
    </source>
</reference>
<accession>A0AAX1NBN7</accession>
<name>A0AAX1NBN7_9BACT</name>
<evidence type="ECO:0000256" key="1">
    <source>
        <dbReference type="SAM" id="SignalP"/>
    </source>
</evidence>
<sequence length="314" mass="35126">MKNLILLSLFVFVCLAGCTSANEETDMEFEPVNLIKEKLIIDHDSVHEGNFANEDITITNNSTLTINGGTMHNVKFDVKPNSHVSFNSLTKSVQLVNVDFNLNNARGLCVGQDNFTILYKNKPHVISKAGCYGSEDLPVNLIFFKSIKKGKDIELKWATATEENNDYFEVQRSQDMTNWETIERVKGAGNSNTRINYNYVDENVPSVSGVVYHRLKQVDFDGQSTFIGPVAVKMGSTEGEVTIYPNPVAFGKNLKVVSTYDHMKVRIFDVSGRTYYNETILSNLTSIPMNYGKGVLFVEVQNGAIKTTKKIIVH</sequence>
<evidence type="ECO:0000313" key="4">
    <source>
        <dbReference type="Proteomes" id="UP000678679"/>
    </source>
</evidence>
<dbReference type="KEGG" id="fya:KMW28_21070"/>